<feature type="region of interest" description="Disordered" evidence="8">
    <location>
        <begin position="374"/>
        <end position="508"/>
    </location>
</feature>
<evidence type="ECO:0000256" key="7">
    <source>
        <dbReference type="PROSITE-ProRule" id="PRU10141"/>
    </source>
</evidence>
<evidence type="ECO:0000259" key="10">
    <source>
        <dbReference type="PROSITE" id="PS50011"/>
    </source>
</evidence>
<dbReference type="Gene3D" id="1.10.510.10">
    <property type="entry name" value="Transferase(Phosphotransferase) domain 1"/>
    <property type="match status" value="1"/>
</dbReference>
<dbReference type="SMART" id="SM00220">
    <property type="entry name" value="S_TKc"/>
    <property type="match status" value="1"/>
</dbReference>
<feature type="domain" description="Protein kinase" evidence="10">
    <location>
        <begin position="77"/>
        <end position="331"/>
    </location>
</feature>
<gene>
    <name evidence="11" type="ORF">MECH1_V1_0784</name>
</gene>
<keyword evidence="9" id="KW-0472">Membrane</keyword>
<evidence type="ECO:0000313" key="12">
    <source>
        <dbReference type="Proteomes" id="UP001497493"/>
    </source>
</evidence>
<accession>A0ABM9NG40</accession>
<proteinExistence type="inferred from homology"/>
<dbReference type="PROSITE" id="PS00107">
    <property type="entry name" value="PROTEIN_KINASE_ATP"/>
    <property type="match status" value="1"/>
</dbReference>
<dbReference type="InterPro" id="IPR050660">
    <property type="entry name" value="NEK_Ser/Thr_kinase"/>
</dbReference>
<dbReference type="InterPro" id="IPR000719">
    <property type="entry name" value="Prot_kinase_dom"/>
</dbReference>
<name>A0ABM9NG40_9GAMM</name>
<feature type="compositionally biased region" description="Pro residues" evidence="8">
    <location>
        <begin position="385"/>
        <end position="412"/>
    </location>
</feature>
<keyword evidence="4 7" id="KW-0547">Nucleotide-binding</keyword>
<keyword evidence="9" id="KW-1133">Transmembrane helix</keyword>
<keyword evidence="3 11" id="KW-0808">Transferase</keyword>
<feature type="compositionally biased region" description="Basic and acidic residues" evidence="8">
    <location>
        <begin position="444"/>
        <end position="462"/>
    </location>
</feature>
<dbReference type="Gene3D" id="3.30.200.20">
    <property type="entry name" value="Phosphorylase Kinase, domain 1"/>
    <property type="match status" value="1"/>
</dbReference>
<feature type="binding site" evidence="7">
    <location>
        <position position="107"/>
    </location>
    <ligand>
        <name>ATP</name>
        <dbReference type="ChEBI" id="CHEBI:30616"/>
    </ligand>
</feature>
<protein>
    <recommendedName>
        <fullName evidence="2">non-specific serine/threonine protein kinase</fullName>
        <ecNumber evidence="2">2.7.11.1</ecNumber>
    </recommendedName>
</protein>
<evidence type="ECO:0000256" key="9">
    <source>
        <dbReference type="SAM" id="Phobius"/>
    </source>
</evidence>
<dbReference type="EMBL" id="OZ026884">
    <property type="protein sequence ID" value="CAL1239560.1"/>
    <property type="molecule type" value="Genomic_DNA"/>
</dbReference>
<evidence type="ECO:0000256" key="3">
    <source>
        <dbReference type="ARBA" id="ARBA00022679"/>
    </source>
</evidence>
<dbReference type="Proteomes" id="UP001497493">
    <property type="component" value="Chromosome"/>
</dbReference>
<evidence type="ECO:0000256" key="4">
    <source>
        <dbReference type="ARBA" id="ARBA00022741"/>
    </source>
</evidence>
<feature type="compositionally biased region" description="Low complexity" evidence="8">
    <location>
        <begin position="467"/>
        <end position="482"/>
    </location>
</feature>
<evidence type="ECO:0000256" key="1">
    <source>
        <dbReference type="ARBA" id="ARBA00010886"/>
    </source>
</evidence>
<dbReference type="InterPro" id="IPR017441">
    <property type="entry name" value="Protein_kinase_ATP_BS"/>
</dbReference>
<reference evidence="11 12" key="1">
    <citation type="submission" date="2024-04" db="EMBL/GenBank/DDBJ databases">
        <authorList>
            <person name="Cremers G."/>
        </authorList>
    </citation>
    <scope>NUCLEOTIDE SEQUENCE [LARGE SCALE GENOMIC DNA]</scope>
    <source>
        <strain evidence="11">MeCH1-AG</strain>
    </source>
</reference>
<sequence>MPPPLDDRTLSLAEATVAARVCPRCGQSAPLPALARADYGCPGCGLHLAYLDVSGGGAVRGVLGWVKREGEVILGRYRVQAVLGQGGFGTTYLVQDLPLNGKRRALKEIPQGLFDEAEAALLSRLHHPAIPDIIDRGIEGGMVYLVLEFGGTRTLGSERQRLGGRLPLPVLVPLLDQLCRVLEFLHRQDPPIIHRDLKPDNILLDDQDHVMLIDFGIAKLAQPAQATRTLGRAVSFGFSAPEQILGTGTDPRSDIYSLGATVYFLLTGRHPPDLNAQLSGKKVEPLAKQVANLPAALDRAILKSLELDPARRPQSVAELRRLLGDVYHPPAGGAAPDRRFSRRNLALLAGLLAFLALLVGGALLLWRPWSGPDLSPSTGQSEPAKGPPRPEPTAPPATPEAPRPAPPAPGPASAPSVTPEAPRPAPSAAVPPAPADAAGAPARPEGKAPEAKIKPRRTEPARPPKPKATTPKPAVEPSAAPAERSEPPAKAPDWSGALKYEGARRTTP</sequence>
<dbReference type="SUPFAM" id="SSF56112">
    <property type="entry name" value="Protein kinase-like (PK-like)"/>
    <property type="match status" value="1"/>
</dbReference>
<feature type="compositionally biased region" description="Pro residues" evidence="8">
    <location>
        <begin position="421"/>
        <end position="434"/>
    </location>
</feature>
<keyword evidence="9" id="KW-0812">Transmembrane</keyword>
<dbReference type="PANTHER" id="PTHR43671">
    <property type="entry name" value="SERINE/THREONINE-PROTEIN KINASE NEK"/>
    <property type="match status" value="1"/>
</dbReference>
<evidence type="ECO:0000256" key="5">
    <source>
        <dbReference type="ARBA" id="ARBA00022777"/>
    </source>
</evidence>
<organism evidence="11 12">
    <name type="scientific">Candidatus Methylocalor cossyra</name>
    <dbReference type="NCBI Taxonomy" id="3108543"/>
    <lineage>
        <taxon>Bacteria</taxon>
        <taxon>Pseudomonadati</taxon>
        <taxon>Pseudomonadota</taxon>
        <taxon>Gammaproteobacteria</taxon>
        <taxon>Methylococcales</taxon>
        <taxon>Methylococcaceae</taxon>
        <taxon>Candidatus Methylocalor</taxon>
    </lineage>
</organism>
<dbReference type="RefSeq" id="WP_348759105.1">
    <property type="nucleotide sequence ID" value="NZ_OZ026884.1"/>
</dbReference>
<evidence type="ECO:0000313" key="11">
    <source>
        <dbReference type="EMBL" id="CAL1239560.1"/>
    </source>
</evidence>
<evidence type="ECO:0000256" key="6">
    <source>
        <dbReference type="ARBA" id="ARBA00022840"/>
    </source>
</evidence>
<keyword evidence="5 11" id="KW-0418">Kinase</keyword>
<dbReference type="CDD" id="cd14014">
    <property type="entry name" value="STKc_PknB_like"/>
    <property type="match status" value="1"/>
</dbReference>
<dbReference type="InterPro" id="IPR011009">
    <property type="entry name" value="Kinase-like_dom_sf"/>
</dbReference>
<keyword evidence="6 7" id="KW-0067">ATP-binding</keyword>
<evidence type="ECO:0000256" key="8">
    <source>
        <dbReference type="SAM" id="MobiDB-lite"/>
    </source>
</evidence>
<dbReference type="InterPro" id="IPR008271">
    <property type="entry name" value="Ser/Thr_kinase_AS"/>
</dbReference>
<dbReference type="PROSITE" id="PS50011">
    <property type="entry name" value="PROTEIN_KINASE_DOM"/>
    <property type="match status" value="1"/>
</dbReference>
<dbReference type="PROSITE" id="PS00108">
    <property type="entry name" value="PROTEIN_KINASE_ST"/>
    <property type="match status" value="1"/>
</dbReference>
<dbReference type="PANTHER" id="PTHR43671:SF13">
    <property type="entry name" value="SERINE_THREONINE-PROTEIN KINASE NEK2"/>
    <property type="match status" value="1"/>
</dbReference>
<dbReference type="Pfam" id="PF00069">
    <property type="entry name" value="Pkinase"/>
    <property type="match status" value="1"/>
</dbReference>
<keyword evidence="11" id="KW-0723">Serine/threonine-protein kinase</keyword>
<comment type="similarity">
    <text evidence="1">Belongs to the protein kinase superfamily. NEK Ser/Thr protein kinase family. NIMA subfamily.</text>
</comment>
<keyword evidence="12" id="KW-1185">Reference proteome</keyword>
<feature type="transmembrane region" description="Helical" evidence="9">
    <location>
        <begin position="345"/>
        <end position="366"/>
    </location>
</feature>
<dbReference type="EC" id="2.7.11.1" evidence="2"/>
<evidence type="ECO:0000256" key="2">
    <source>
        <dbReference type="ARBA" id="ARBA00012513"/>
    </source>
</evidence>
<dbReference type="GO" id="GO:0004674">
    <property type="term" value="F:protein serine/threonine kinase activity"/>
    <property type="evidence" value="ECO:0007669"/>
    <property type="project" value="UniProtKB-KW"/>
</dbReference>